<evidence type="ECO:0000256" key="6">
    <source>
        <dbReference type="ARBA" id="ARBA00022683"/>
    </source>
</evidence>
<evidence type="ECO:0000256" key="3">
    <source>
        <dbReference type="ARBA" id="ARBA00022490"/>
    </source>
</evidence>
<dbReference type="Proteomes" id="UP000184758">
    <property type="component" value="Unassembled WGS sequence"/>
</dbReference>
<proteinExistence type="predicted"/>
<sequence>MLSEFLKGNSNFIDKVSSWEESIVIASQPLIEKAYIELEYIQAMIENVRVNGSYIVIVPEIAMPHATTDKGVNKTSMSFLKLNEPVIFPGNHEVKLLFVLATEDNTTHLELLSDLSSILIEEEIKEMLKSAKNEEELVRVIKMVEE</sequence>
<dbReference type="InterPro" id="IPR051351">
    <property type="entry name" value="Ascorbate-PTS_EIIA_comp"/>
</dbReference>
<dbReference type="InterPro" id="IPR002178">
    <property type="entry name" value="PTS_EIIA_type-2_dom"/>
</dbReference>
<evidence type="ECO:0000256" key="1">
    <source>
        <dbReference type="ARBA" id="ARBA00004496"/>
    </source>
</evidence>
<keyword evidence="6" id="KW-0598">Phosphotransferase system</keyword>
<keyword evidence="3" id="KW-0963">Cytoplasm</keyword>
<reference evidence="13" key="1">
    <citation type="submission" date="2016-11" db="EMBL/GenBank/DDBJ databases">
        <authorList>
            <person name="Varghese N."/>
            <person name="Submissions S."/>
        </authorList>
    </citation>
    <scope>NUCLEOTIDE SEQUENCE [LARGE SCALE GENOMIC DNA]</scope>
    <source>
        <strain evidence="13">313</strain>
    </source>
</reference>
<evidence type="ECO:0000259" key="11">
    <source>
        <dbReference type="PROSITE" id="PS51094"/>
    </source>
</evidence>
<evidence type="ECO:0000256" key="7">
    <source>
        <dbReference type="ARBA" id="ARBA00022777"/>
    </source>
</evidence>
<organism evidence="12 13">
    <name type="scientific">Carnobacterium alterfunditum</name>
    <dbReference type="NCBI Taxonomy" id="28230"/>
    <lineage>
        <taxon>Bacteria</taxon>
        <taxon>Bacillati</taxon>
        <taxon>Bacillota</taxon>
        <taxon>Bacilli</taxon>
        <taxon>Lactobacillales</taxon>
        <taxon>Carnobacteriaceae</taxon>
        <taxon>Carnobacterium</taxon>
    </lineage>
</organism>
<protein>
    <recommendedName>
        <fullName evidence="9">Ascorbate-specific PTS system EIIA component</fullName>
    </recommendedName>
    <alternativeName>
        <fullName evidence="10">Ascorbate-specific phosphotransferase enzyme IIA component</fullName>
    </alternativeName>
</protein>
<evidence type="ECO:0000256" key="2">
    <source>
        <dbReference type="ARBA" id="ARBA00022448"/>
    </source>
</evidence>
<dbReference type="AlphaFoldDB" id="A0A1N6FKI4"/>
<evidence type="ECO:0000256" key="9">
    <source>
        <dbReference type="ARBA" id="ARBA00041175"/>
    </source>
</evidence>
<dbReference type="PANTHER" id="PTHR36203">
    <property type="entry name" value="ASCORBATE-SPECIFIC PTS SYSTEM EIIA COMPONENT"/>
    <property type="match status" value="1"/>
</dbReference>
<evidence type="ECO:0000313" key="13">
    <source>
        <dbReference type="Proteomes" id="UP000184758"/>
    </source>
</evidence>
<gene>
    <name evidence="12" type="ORF">SAMN05878443_0665</name>
</gene>
<feature type="domain" description="PTS EIIA type-2" evidence="11">
    <location>
        <begin position="1"/>
        <end position="146"/>
    </location>
</feature>
<keyword evidence="7" id="KW-0418">Kinase</keyword>
<keyword evidence="13" id="KW-1185">Reference proteome</keyword>
<evidence type="ECO:0000256" key="8">
    <source>
        <dbReference type="ARBA" id="ARBA00037387"/>
    </source>
</evidence>
<comment type="function">
    <text evidence="8">The phosphoenolpyruvate-dependent sugar phosphotransferase system (sugar PTS), a major carbohydrate active transport system, catalyzes the phosphorylation of incoming sugar substrates concomitantly with their translocation across the cell membrane. The enzyme II UlaABC PTS system is involved in ascorbate transport.</text>
</comment>
<accession>A0A1N6FKI4</accession>
<dbReference type="GO" id="GO:0005737">
    <property type="term" value="C:cytoplasm"/>
    <property type="evidence" value="ECO:0007669"/>
    <property type="project" value="UniProtKB-SubCell"/>
</dbReference>
<keyword evidence="2" id="KW-0813">Transport</keyword>
<dbReference type="eggNOG" id="COG1762">
    <property type="taxonomic scope" value="Bacteria"/>
</dbReference>
<dbReference type="PROSITE" id="PS51094">
    <property type="entry name" value="PTS_EIIA_TYPE_2"/>
    <property type="match status" value="1"/>
</dbReference>
<dbReference type="RefSeq" id="WP_034547356.1">
    <property type="nucleotide sequence ID" value="NZ_FSRN01000001.1"/>
</dbReference>
<dbReference type="PANTHER" id="PTHR36203:SF1">
    <property type="entry name" value="ASCORBATE-SPECIFIC PTS SYSTEM EIIA COMPONENT"/>
    <property type="match status" value="1"/>
</dbReference>
<dbReference type="CDD" id="cd00211">
    <property type="entry name" value="PTS_IIA_fru"/>
    <property type="match status" value="1"/>
</dbReference>
<dbReference type="EMBL" id="FSRN01000001">
    <property type="protein sequence ID" value="SIN95736.1"/>
    <property type="molecule type" value="Genomic_DNA"/>
</dbReference>
<dbReference type="GO" id="GO:0009401">
    <property type="term" value="P:phosphoenolpyruvate-dependent sugar phosphotransferase system"/>
    <property type="evidence" value="ECO:0007669"/>
    <property type="project" value="UniProtKB-KW"/>
</dbReference>
<dbReference type="STRING" id="28230.SAMN05878443_0665"/>
<evidence type="ECO:0000256" key="5">
    <source>
        <dbReference type="ARBA" id="ARBA00022679"/>
    </source>
</evidence>
<dbReference type="Pfam" id="PF00359">
    <property type="entry name" value="PTS_EIIA_2"/>
    <property type="match status" value="1"/>
</dbReference>
<name>A0A1N6FKI4_9LACT</name>
<dbReference type="GO" id="GO:0016301">
    <property type="term" value="F:kinase activity"/>
    <property type="evidence" value="ECO:0007669"/>
    <property type="project" value="UniProtKB-KW"/>
</dbReference>
<dbReference type="Gene3D" id="3.40.930.10">
    <property type="entry name" value="Mannitol-specific EII, Chain A"/>
    <property type="match status" value="1"/>
</dbReference>
<evidence type="ECO:0000256" key="10">
    <source>
        <dbReference type="ARBA" id="ARBA00042072"/>
    </source>
</evidence>
<dbReference type="OrthoDB" id="3175596at2"/>
<keyword evidence="4" id="KW-0597">Phosphoprotein</keyword>
<evidence type="ECO:0000313" key="12">
    <source>
        <dbReference type="EMBL" id="SIN95736.1"/>
    </source>
</evidence>
<dbReference type="InterPro" id="IPR016152">
    <property type="entry name" value="PTrfase/Anion_transptr"/>
</dbReference>
<comment type="subcellular location">
    <subcellularLocation>
        <location evidence="1">Cytoplasm</location>
    </subcellularLocation>
</comment>
<evidence type="ECO:0000256" key="4">
    <source>
        <dbReference type="ARBA" id="ARBA00022553"/>
    </source>
</evidence>
<dbReference type="SUPFAM" id="SSF55804">
    <property type="entry name" value="Phoshotransferase/anion transport protein"/>
    <property type="match status" value="1"/>
</dbReference>
<keyword evidence="5" id="KW-0808">Transferase</keyword>